<evidence type="ECO:0000313" key="3">
    <source>
        <dbReference type="Proteomes" id="UP001302806"/>
    </source>
</evidence>
<evidence type="ECO:0000259" key="1">
    <source>
        <dbReference type="PROSITE" id="PS50042"/>
    </source>
</evidence>
<dbReference type="SUPFAM" id="SSF51206">
    <property type="entry name" value="cAMP-binding domain-like"/>
    <property type="match status" value="1"/>
</dbReference>
<protein>
    <submittedName>
        <fullName evidence="2">Cyclic nucleotide-binding domain-containing protein</fullName>
    </submittedName>
</protein>
<sequence>MKNSIAERVNDFLKNYPPFNLLKNEDLLKISTQVSIIYLEKGDTLFKKGDSFNHHFYMVRNGGIALLHTTPNNIQEIINISDAGDVFGVKLLLLKKIID</sequence>
<feature type="domain" description="Cyclic nucleotide-binding" evidence="1">
    <location>
        <begin position="18"/>
        <end position="99"/>
    </location>
</feature>
<dbReference type="Gene3D" id="2.60.120.10">
    <property type="entry name" value="Jelly Rolls"/>
    <property type="match status" value="1"/>
</dbReference>
<dbReference type="PROSITE" id="PS50042">
    <property type="entry name" value="CNMP_BINDING_3"/>
    <property type="match status" value="1"/>
</dbReference>
<dbReference type="InterPro" id="IPR000595">
    <property type="entry name" value="cNMP-bd_dom"/>
</dbReference>
<dbReference type="Proteomes" id="UP001302806">
    <property type="component" value="Chromosome"/>
</dbReference>
<reference evidence="2 3" key="1">
    <citation type="submission" date="2023-09" db="EMBL/GenBank/DDBJ databases">
        <title>Thalassobella suaedae gen. nov., sp. nov., a marine bacterium of the family Flavobacteriaceae isolated from a halophyte Suaeda japonica.</title>
        <authorList>
            <person name="Lee S.Y."/>
            <person name="Hwang C.Y."/>
        </authorList>
    </citation>
    <scope>NUCLEOTIDE SEQUENCE [LARGE SCALE GENOMIC DNA]</scope>
    <source>
        <strain evidence="2 3">HL-DH14</strain>
    </source>
</reference>
<dbReference type="Pfam" id="PF00027">
    <property type="entry name" value="cNMP_binding"/>
    <property type="match status" value="1"/>
</dbReference>
<organism evidence="2 3">
    <name type="scientific">Thalassobellus suaedae</name>
    <dbReference type="NCBI Taxonomy" id="3074124"/>
    <lineage>
        <taxon>Bacteria</taxon>
        <taxon>Pseudomonadati</taxon>
        <taxon>Bacteroidota</taxon>
        <taxon>Flavobacteriia</taxon>
        <taxon>Flavobacteriales</taxon>
        <taxon>Flavobacteriaceae</taxon>
        <taxon>Thalassobellus</taxon>
    </lineage>
</organism>
<dbReference type="InterPro" id="IPR018490">
    <property type="entry name" value="cNMP-bd_dom_sf"/>
</dbReference>
<accession>A0ABY9XV29</accession>
<evidence type="ECO:0000313" key="2">
    <source>
        <dbReference type="EMBL" id="WNH09808.1"/>
    </source>
</evidence>
<dbReference type="CDD" id="cd00038">
    <property type="entry name" value="CAP_ED"/>
    <property type="match status" value="1"/>
</dbReference>
<dbReference type="RefSeq" id="WP_415866186.1">
    <property type="nucleotide sequence ID" value="NZ_CP134537.1"/>
</dbReference>
<dbReference type="EMBL" id="CP134537">
    <property type="protein sequence ID" value="WNH09808.1"/>
    <property type="molecule type" value="Genomic_DNA"/>
</dbReference>
<proteinExistence type="predicted"/>
<name>A0ABY9XV29_9FLAO</name>
<gene>
    <name evidence="2" type="ORF">RHP51_03605</name>
</gene>
<dbReference type="InterPro" id="IPR014710">
    <property type="entry name" value="RmlC-like_jellyroll"/>
</dbReference>